<evidence type="ECO:0000256" key="2">
    <source>
        <dbReference type="ARBA" id="ARBA00005262"/>
    </source>
</evidence>
<comment type="caution">
    <text evidence="8">The sequence shown here is derived from an EMBL/GenBank/DDBJ whole genome shotgun (WGS) entry which is preliminary data.</text>
</comment>
<comment type="subcellular location">
    <subcellularLocation>
        <location evidence="1">Cell membrane</location>
        <topology evidence="1">Multi-pass membrane protein</topology>
    </subcellularLocation>
</comment>
<keyword evidence="6 7" id="KW-0472">Membrane</keyword>
<dbReference type="GO" id="GO:0005886">
    <property type="term" value="C:plasma membrane"/>
    <property type="evidence" value="ECO:0007669"/>
    <property type="project" value="UniProtKB-SubCell"/>
</dbReference>
<dbReference type="PANTHER" id="PTHR43663:SF1">
    <property type="entry name" value="CHROMATE TRANSPORTER"/>
    <property type="match status" value="1"/>
</dbReference>
<feature type="transmembrane region" description="Helical" evidence="7">
    <location>
        <begin position="107"/>
        <end position="129"/>
    </location>
</feature>
<dbReference type="AlphaFoldDB" id="A0A1H2UYZ8"/>
<evidence type="ECO:0000256" key="6">
    <source>
        <dbReference type="ARBA" id="ARBA00023136"/>
    </source>
</evidence>
<name>A0A1H2UYZ8_ACIFE</name>
<keyword evidence="4 7" id="KW-0812">Transmembrane</keyword>
<keyword evidence="5 7" id="KW-1133">Transmembrane helix</keyword>
<feature type="transmembrane region" description="Helical" evidence="7">
    <location>
        <begin position="141"/>
        <end position="160"/>
    </location>
</feature>
<dbReference type="InterPro" id="IPR003370">
    <property type="entry name" value="Chromate_transpt"/>
</dbReference>
<organism evidence="8 9">
    <name type="scientific">Acidaminococcus fermentans</name>
    <dbReference type="NCBI Taxonomy" id="905"/>
    <lineage>
        <taxon>Bacteria</taxon>
        <taxon>Bacillati</taxon>
        <taxon>Bacillota</taxon>
        <taxon>Negativicutes</taxon>
        <taxon>Acidaminococcales</taxon>
        <taxon>Acidaminococcaceae</taxon>
        <taxon>Acidaminococcus</taxon>
    </lineage>
</organism>
<feature type="transmembrane region" description="Helical" evidence="7">
    <location>
        <begin position="12"/>
        <end position="31"/>
    </location>
</feature>
<dbReference type="EMBL" id="FNOP01000003">
    <property type="protein sequence ID" value="SDW61288.1"/>
    <property type="molecule type" value="Genomic_DNA"/>
</dbReference>
<feature type="transmembrane region" description="Helical" evidence="7">
    <location>
        <begin position="79"/>
        <end position="101"/>
    </location>
</feature>
<keyword evidence="3" id="KW-1003">Cell membrane</keyword>
<dbReference type="Pfam" id="PF02417">
    <property type="entry name" value="Chromate_transp"/>
    <property type="match status" value="1"/>
</dbReference>
<dbReference type="Proteomes" id="UP000182379">
    <property type="component" value="Unassembled WGS sequence"/>
</dbReference>
<dbReference type="GO" id="GO:0015109">
    <property type="term" value="F:chromate transmembrane transporter activity"/>
    <property type="evidence" value="ECO:0007669"/>
    <property type="project" value="InterPro"/>
</dbReference>
<evidence type="ECO:0000256" key="7">
    <source>
        <dbReference type="SAM" id="Phobius"/>
    </source>
</evidence>
<dbReference type="PANTHER" id="PTHR43663">
    <property type="entry name" value="CHROMATE TRANSPORT PROTEIN-RELATED"/>
    <property type="match status" value="1"/>
</dbReference>
<evidence type="ECO:0000313" key="8">
    <source>
        <dbReference type="EMBL" id="SDW61288.1"/>
    </source>
</evidence>
<sequence>MKRDQLRDLFLTFAQIGLFTFGGGYAMISMIEHSCVEEKHWITHEELMDITVIAESTPGPIAINCATFTGYKQAGMAGALAATFGIVVPPFLVILAVSLFLYDFFTWKLLAAAFQGIKIAVGLLILEAAMMMLRKGSRTRLSRGILLGSCLAMLCSDIFGLPISSIRLMLLAAGVSLVSSRLQALSHQESGGRK</sequence>
<gene>
    <name evidence="8" type="ORF">SAMN05216495_10383</name>
</gene>
<proteinExistence type="inferred from homology"/>
<comment type="similarity">
    <text evidence="2">Belongs to the chromate ion transporter (CHR) (TC 2.A.51) family.</text>
</comment>
<evidence type="ECO:0000313" key="9">
    <source>
        <dbReference type="Proteomes" id="UP000182379"/>
    </source>
</evidence>
<dbReference type="InterPro" id="IPR052518">
    <property type="entry name" value="CHR_Transporter"/>
</dbReference>
<protein>
    <submittedName>
        <fullName evidence="8">Chromate transporter</fullName>
    </submittedName>
</protein>
<evidence type="ECO:0000256" key="1">
    <source>
        <dbReference type="ARBA" id="ARBA00004651"/>
    </source>
</evidence>
<accession>A0A1H2UYZ8</accession>
<reference evidence="8 9" key="1">
    <citation type="submission" date="2016-10" db="EMBL/GenBank/DDBJ databases">
        <authorList>
            <person name="Varghese N."/>
            <person name="Submissions S."/>
        </authorList>
    </citation>
    <scope>NUCLEOTIDE SEQUENCE [LARGE SCALE GENOMIC DNA]</scope>
    <source>
        <strain evidence="8 9">WCC6</strain>
    </source>
</reference>
<dbReference type="RefSeq" id="WP_074704849.1">
    <property type="nucleotide sequence ID" value="NZ_CAMEFB010000032.1"/>
</dbReference>
<evidence type="ECO:0000256" key="4">
    <source>
        <dbReference type="ARBA" id="ARBA00022692"/>
    </source>
</evidence>
<evidence type="ECO:0000256" key="3">
    <source>
        <dbReference type="ARBA" id="ARBA00022475"/>
    </source>
</evidence>
<evidence type="ECO:0000256" key="5">
    <source>
        <dbReference type="ARBA" id="ARBA00022989"/>
    </source>
</evidence>